<dbReference type="EMBL" id="BARS01017044">
    <property type="protein sequence ID" value="GAF93590.1"/>
    <property type="molecule type" value="Genomic_DNA"/>
</dbReference>
<reference evidence="3" key="1">
    <citation type="journal article" date="2014" name="Front. Microbiol.">
        <title>High frequency of phylogenetically diverse reductive dehalogenase-homologous genes in deep subseafloor sedimentary metagenomes.</title>
        <authorList>
            <person name="Kawai M."/>
            <person name="Futagami T."/>
            <person name="Toyoda A."/>
            <person name="Takaki Y."/>
            <person name="Nishi S."/>
            <person name="Hori S."/>
            <person name="Arai W."/>
            <person name="Tsubouchi T."/>
            <person name="Morono Y."/>
            <person name="Uchiyama I."/>
            <person name="Ito T."/>
            <person name="Fujiyama A."/>
            <person name="Inagaki F."/>
            <person name="Takami H."/>
        </authorList>
    </citation>
    <scope>NUCLEOTIDE SEQUENCE</scope>
    <source>
        <strain evidence="3">Expedition CK06-06</strain>
    </source>
</reference>
<dbReference type="Gene3D" id="2.60.40.1220">
    <property type="match status" value="1"/>
</dbReference>
<sequence length="279" mass="28316">VSPVADATDVAIDTTVSVTFSEAMDASTITTSSFTLDSVSGSVSYNSSTFTATFTPGASLSYSTTYTATLSTAITDVASNPLASAYSWSFTTASVPPGEVIVSIDAPAQAAAGSDFTANVSISEVTDFDACNYDVSFDASVLQLDNVTSGLIDSTEIPVDILNEITSGTWRVVQNVSGLSGASGSGYLAVLHFHVVGSEGESSTISLSNGVLANILAEEITATWTGDSVTVTDTTPPTVSSVSPVADATGVAIDTTVSVTFSEAMDASTITTTSFTLDS</sequence>
<dbReference type="InterPro" id="IPR014755">
    <property type="entry name" value="Cu-Rt/internalin_Ig-like"/>
</dbReference>
<evidence type="ECO:0000313" key="3">
    <source>
        <dbReference type="EMBL" id="GAF93590.1"/>
    </source>
</evidence>
<evidence type="ECO:0000256" key="1">
    <source>
        <dbReference type="ARBA" id="ARBA00022729"/>
    </source>
</evidence>
<protein>
    <recommendedName>
        <fullName evidence="2">SbsA Ig-like domain-containing protein</fullName>
    </recommendedName>
</protein>
<feature type="domain" description="SbsA Ig-like" evidence="2">
    <location>
        <begin position="2"/>
        <end position="92"/>
    </location>
</feature>
<accession>X0UYU2</accession>
<feature type="non-terminal residue" evidence="3">
    <location>
        <position position="279"/>
    </location>
</feature>
<dbReference type="CDD" id="cd08547">
    <property type="entry name" value="Type_II_cohesin"/>
    <property type="match status" value="1"/>
</dbReference>
<dbReference type="InterPro" id="IPR008965">
    <property type="entry name" value="CBM2/CBM3_carb-bd_dom_sf"/>
</dbReference>
<name>X0UYU2_9ZZZZ</name>
<feature type="domain" description="SbsA Ig-like" evidence="2">
    <location>
        <begin position="233"/>
        <end position="276"/>
    </location>
</feature>
<keyword evidence="1" id="KW-0732">Signal</keyword>
<organism evidence="3">
    <name type="scientific">marine sediment metagenome</name>
    <dbReference type="NCBI Taxonomy" id="412755"/>
    <lineage>
        <taxon>unclassified sequences</taxon>
        <taxon>metagenomes</taxon>
        <taxon>ecological metagenomes</taxon>
    </lineage>
</organism>
<evidence type="ECO:0000259" key="2">
    <source>
        <dbReference type="Pfam" id="PF13205"/>
    </source>
</evidence>
<dbReference type="GO" id="GO:0030246">
    <property type="term" value="F:carbohydrate binding"/>
    <property type="evidence" value="ECO:0007669"/>
    <property type="project" value="InterPro"/>
</dbReference>
<dbReference type="Gene3D" id="2.60.40.680">
    <property type="match status" value="1"/>
</dbReference>
<dbReference type="Pfam" id="PF13205">
    <property type="entry name" value="Big_5"/>
    <property type="match status" value="2"/>
</dbReference>
<feature type="non-terminal residue" evidence="3">
    <location>
        <position position="1"/>
    </location>
</feature>
<comment type="caution">
    <text evidence="3">The sequence shown here is derived from an EMBL/GenBank/DDBJ whole genome shotgun (WGS) entry which is preliminary data.</text>
</comment>
<dbReference type="SUPFAM" id="SSF49384">
    <property type="entry name" value="Carbohydrate-binding domain"/>
    <property type="match status" value="1"/>
</dbReference>
<dbReference type="AlphaFoldDB" id="X0UYU2"/>
<gene>
    <name evidence="3" type="ORF">S01H1_27936</name>
</gene>
<proteinExistence type="predicted"/>
<dbReference type="InterPro" id="IPR032812">
    <property type="entry name" value="SbsA_Ig"/>
</dbReference>